<protein>
    <recommendedName>
        <fullName evidence="5">DUF3325 domain-containing protein</fullName>
    </recommendedName>
</protein>
<evidence type="ECO:0008006" key="5">
    <source>
        <dbReference type="Google" id="ProtNLM"/>
    </source>
</evidence>
<feature type="transmembrane region" description="Helical" evidence="1">
    <location>
        <begin position="36"/>
        <end position="57"/>
    </location>
</feature>
<keyword evidence="1" id="KW-0472">Membrane</keyword>
<keyword evidence="1" id="KW-0812">Transmembrane</keyword>
<feature type="chain" id="PRO_5012223287" description="DUF3325 domain-containing protein" evidence="2">
    <location>
        <begin position="21"/>
        <end position="94"/>
    </location>
</feature>
<sequence length="94" mass="9936">MNHALIFLASLLGFTCLAMAMPRHQLDALGHELPASASRALRCSGALLLLLALALAVRGMGWGLGLVNYSGHSGMAAGVVFMALLIDQRLRPPR</sequence>
<reference evidence="3 4" key="1">
    <citation type="submission" date="2017-08" db="EMBL/GenBank/DDBJ databases">
        <title>WGS of Clinical strains of the CDC Group NO-1 linked to zoonotic infections in humans.</title>
        <authorList>
            <person name="Bernier A.-M."/>
            <person name="Bernard K."/>
        </authorList>
    </citation>
    <scope>NUCLEOTIDE SEQUENCE [LARGE SCALE GENOMIC DNA]</scope>
    <source>
        <strain evidence="3 4">NML03-0146</strain>
    </source>
</reference>
<dbReference type="EMBL" id="NSJF01000005">
    <property type="protein sequence ID" value="PAT34056.1"/>
    <property type="molecule type" value="Genomic_DNA"/>
</dbReference>
<gene>
    <name evidence="3" type="ORF">CK620_10410</name>
</gene>
<keyword evidence="1" id="KW-1133">Transmembrane helix</keyword>
<dbReference type="AlphaFoldDB" id="A0A2A2A8A3"/>
<comment type="caution">
    <text evidence="3">The sequence shown here is derived from an EMBL/GenBank/DDBJ whole genome shotgun (WGS) entry which is preliminary data.</text>
</comment>
<dbReference type="InterPro" id="IPR021762">
    <property type="entry name" value="DUF3325"/>
</dbReference>
<accession>A0A2A2A8A3</accession>
<feature type="transmembrane region" description="Helical" evidence="1">
    <location>
        <begin position="69"/>
        <end position="86"/>
    </location>
</feature>
<evidence type="ECO:0000256" key="1">
    <source>
        <dbReference type="SAM" id="Phobius"/>
    </source>
</evidence>
<keyword evidence="2" id="KW-0732">Signal</keyword>
<evidence type="ECO:0000313" key="4">
    <source>
        <dbReference type="Proteomes" id="UP000217999"/>
    </source>
</evidence>
<feature type="signal peptide" evidence="2">
    <location>
        <begin position="1"/>
        <end position="20"/>
    </location>
</feature>
<organism evidence="3 4">
    <name type="scientific">Vandammella animalimorsus</name>
    <dbReference type="NCBI Taxonomy" id="2029117"/>
    <lineage>
        <taxon>Bacteria</taxon>
        <taxon>Pseudomonadati</taxon>
        <taxon>Pseudomonadota</taxon>
        <taxon>Betaproteobacteria</taxon>
        <taxon>Burkholderiales</taxon>
        <taxon>Comamonadaceae</taxon>
        <taxon>Vandammella</taxon>
    </lineage>
</organism>
<evidence type="ECO:0000313" key="3">
    <source>
        <dbReference type="EMBL" id="PAT34056.1"/>
    </source>
</evidence>
<dbReference type="RefSeq" id="WP_095550236.1">
    <property type="nucleotide sequence ID" value="NZ_NSJF01000005.1"/>
</dbReference>
<dbReference type="Proteomes" id="UP000217999">
    <property type="component" value="Unassembled WGS sequence"/>
</dbReference>
<evidence type="ECO:0000256" key="2">
    <source>
        <dbReference type="SAM" id="SignalP"/>
    </source>
</evidence>
<proteinExistence type="predicted"/>
<dbReference type="Pfam" id="PF11804">
    <property type="entry name" value="DUF3325"/>
    <property type="match status" value="1"/>
</dbReference>
<name>A0A2A2A8A3_9BURK</name>